<dbReference type="InterPro" id="IPR022291">
    <property type="entry name" value="Bacteriocin_synth_cyclodeHase"/>
</dbReference>
<organism evidence="3 4">
    <name type="scientific">Streptomyces hainanensis</name>
    <dbReference type="NCBI Taxonomy" id="402648"/>
    <lineage>
        <taxon>Bacteria</taxon>
        <taxon>Bacillati</taxon>
        <taxon>Actinomycetota</taxon>
        <taxon>Actinomycetes</taxon>
        <taxon>Kitasatosporales</taxon>
        <taxon>Streptomycetaceae</taxon>
        <taxon>Streptomyces</taxon>
    </lineage>
</organism>
<evidence type="ECO:0000259" key="2">
    <source>
        <dbReference type="PROSITE" id="PS51664"/>
    </source>
</evidence>
<dbReference type="PANTHER" id="PTHR37809">
    <property type="entry name" value="RIBOSOMAL PROTEIN S12 METHYLTHIOTRANSFERASE ACCESSORY FACTOR YCAO"/>
    <property type="match status" value="1"/>
</dbReference>
<sequence length="639" mass="68279">MTTTTAIVPPPPLEAASGRLQSALRARWAAAGRPGPEPVVVPLGAADVLATDATADPHAAARPGARFHLTSRAVLLGPWGGTRAACGRCLGMRWQRLRTRSEREALEAGTTEPTGAAGWPVLTPHAADAVWAAARAVAERATAGEELPRVTRVDLGTLALVSLPLLPEPLCPHCVTPRPDRPADGLPPLTDAPKPAPDTYRVRSAASFALPDAALANPVCGVLGARTHLNPASTTTAPISGSNFVRGYAGLNDVTWSGQGDRYAISRTLAYLEGLERYAGTHNRRGLTPVTASYRELLADPDRGAVLDPADCGTYPPETYRDDPLLSPFDPDRPIPWLHGWSLRDERPILVPARFVHYGAGVEADNFVFECSNGCATGGHPAEAVLHGLLELVERDAFLVAWYGRARAPRIDLSTCRDSGIRAALDRAALLGYDVHAFDTRADLAVPVVTALAVRRDGGPGLLSFGAAAGFDPEQTVAGALSEVLTYIPHLPFQVRERRAELEAMAEDFGLVRQLKDHAQLYGLPRMARHAAAFLEPSPARPITEVFADWETVRPRTTDLLDDLARLRDELVGAGHDVIAVDQTAPEQRAAGLATVATVVPGLLPLDFGWHRQRALRMPRLRRVGGPAAGNDPAPHPFP</sequence>
<dbReference type="NCBIfam" id="TIGR03604">
    <property type="entry name" value="TOMM_cyclo_SagD"/>
    <property type="match status" value="1"/>
</dbReference>
<dbReference type="Proteomes" id="UP000295345">
    <property type="component" value="Unassembled WGS sequence"/>
</dbReference>
<dbReference type="InterPro" id="IPR003776">
    <property type="entry name" value="YcaO-like_dom"/>
</dbReference>
<gene>
    <name evidence="3" type="ORF">E1283_29710</name>
</gene>
<dbReference type="Gene3D" id="3.30.40.250">
    <property type="match status" value="1"/>
</dbReference>
<dbReference type="AlphaFoldDB" id="A0A4V2Y0X0"/>
<dbReference type="RefSeq" id="WP_132821262.1">
    <property type="nucleotide sequence ID" value="NZ_SMKI01000449.1"/>
</dbReference>
<dbReference type="EMBL" id="SMKI01000449">
    <property type="protein sequence ID" value="TDC66455.1"/>
    <property type="molecule type" value="Genomic_DNA"/>
</dbReference>
<keyword evidence="4" id="KW-1185">Reference proteome</keyword>
<feature type="region of interest" description="Disordered" evidence="1">
    <location>
        <begin position="177"/>
        <end position="198"/>
    </location>
</feature>
<dbReference type="PANTHER" id="PTHR37809:SF1">
    <property type="entry name" value="RIBOSOMAL PROTEIN S12 METHYLTHIOTRANSFERASE ACCESSORY FACTOR YCAO"/>
    <property type="match status" value="1"/>
</dbReference>
<dbReference type="InterPro" id="IPR027624">
    <property type="entry name" value="TOMM_cyclo_SagD"/>
</dbReference>
<evidence type="ECO:0000313" key="3">
    <source>
        <dbReference type="EMBL" id="TDC66455.1"/>
    </source>
</evidence>
<protein>
    <submittedName>
        <fullName evidence="3">TOMM leader peptide-binding protein</fullName>
    </submittedName>
</protein>
<dbReference type="PROSITE" id="PS51664">
    <property type="entry name" value="YCAO"/>
    <property type="match status" value="1"/>
</dbReference>
<name>A0A4V2Y0X0_9ACTN</name>
<accession>A0A4V2Y0X0</accession>
<evidence type="ECO:0000256" key="1">
    <source>
        <dbReference type="SAM" id="MobiDB-lite"/>
    </source>
</evidence>
<evidence type="ECO:0000313" key="4">
    <source>
        <dbReference type="Proteomes" id="UP000295345"/>
    </source>
</evidence>
<feature type="domain" description="YcaO" evidence="2">
    <location>
        <begin position="258"/>
        <end position="639"/>
    </location>
</feature>
<proteinExistence type="predicted"/>
<dbReference type="OrthoDB" id="2379922at2"/>
<comment type="caution">
    <text evidence="3">The sequence shown here is derived from an EMBL/GenBank/DDBJ whole genome shotgun (WGS) entry which is preliminary data.</text>
</comment>
<reference evidence="3 4" key="1">
    <citation type="submission" date="2019-03" db="EMBL/GenBank/DDBJ databases">
        <title>Draft genome sequences of novel Actinobacteria.</title>
        <authorList>
            <person name="Sahin N."/>
            <person name="Ay H."/>
            <person name="Saygin H."/>
        </authorList>
    </citation>
    <scope>NUCLEOTIDE SEQUENCE [LARGE SCALE GENOMIC DNA]</scope>
    <source>
        <strain evidence="3 4">DSM 41900</strain>
    </source>
</reference>
<dbReference type="Gene3D" id="3.30.160.660">
    <property type="match status" value="1"/>
</dbReference>
<dbReference type="NCBIfam" id="TIGR03882">
    <property type="entry name" value="cyclo_dehyd_2"/>
    <property type="match status" value="1"/>
</dbReference>
<dbReference type="Pfam" id="PF02624">
    <property type="entry name" value="YcaO"/>
    <property type="match status" value="1"/>
</dbReference>